<dbReference type="Gene3D" id="2.40.50.100">
    <property type="match status" value="1"/>
</dbReference>
<proteinExistence type="inferred from homology"/>
<dbReference type="STRING" id="1304275.C41B8_11388"/>
<evidence type="ECO:0000256" key="2">
    <source>
        <dbReference type="ARBA" id="ARBA00009477"/>
    </source>
</evidence>
<dbReference type="Pfam" id="PF25954">
    <property type="entry name" value="Beta-barrel_RND_2"/>
    <property type="match status" value="1"/>
</dbReference>
<dbReference type="Gene3D" id="1.10.287.470">
    <property type="entry name" value="Helix hairpin bin"/>
    <property type="match status" value="2"/>
</dbReference>
<evidence type="ECO:0000313" key="12">
    <source>
        <dbReference type="Proteomes" id="UP000028302"/>
    </source>
</evidence>
<dbReference type="Pfam" id="PF25876">
    <property type="entry name" value="HH_MFP_RND"/>
    <property type="match status" value="1"/>
</dbReference>
<keyword evidence="4 7" id="KW-1133">Transmembrane helix</keyword>
<evidence type="ECO:0000259" key="9">
    <source>
        <dbReference type="Pfam" id="PF25917"/>
    </source>
</evidence>
<comment type="caution">
    <text evidence="11">The sequence shown here is derived from an EMBL/GenBank/DDBJ whole genome shotgun (WGS) entry which is preliminary data.</text>
</comment>
<protein>
    <recommendedName>
        <fullName evidence="13">Secretion protein HlyD</fullName>
    </recommendedName>
</protein>
<dbReference type="SUPFAM" id="SSF111369">
    <property type="entry name" value="HlyD-like secretion proteins"/>
    <property type="match status" value="2"/>
</dbReference>
<keyword evidence="3 7" id="KW-0812">Transmembrane</keyword>
<evidence type="ECO:0008006" key="13">
    <source>
        <dbReference type="Google" id="ProtNLM"/>
    </source>
</evidence>
<comment type="subcellular location">
    <subcellularLocation>
        <location evidence="1">Membrane</location>
        <topology evidence="1">Single-pass membrane protein</topology>
    </subcellularLocation>
</comment>
<comment type="similarity">
    <text evidence="2">Belongs to the membrane fusion protein (MFP) (TC 8.A.1) family.</text>
</comment>
<evidence type="ECO:0000256" key="4">
    <source>
        <dbReference type="ARBA" id="ARBA00022989"/>
    </source>
</evidence>
<feature type="transmembrane region" description="Helical" evidence="7">
    <location>
        <begin position="28"/>
        <end position="49"/>
    </location>
</feature>
<dbReference type="PANTHER" id="PTHR30386">
    <property type="entry name" value="MEMBRANE FUSION SUBUNIT OF EMRAB-TOLC MULTIDRUG EFFLUX PUMP"/>
    <property type="match status" value="1"/>
</dbReference>
<evidence type="ECO:0000256" key="5">
    <source>
        <dbReference type="ARBA" id="ARBA00023136"/>
    </source>
</evidence>
<evidence type="ECO:0000256" key="7">
    <source>
        <dbReference type="SAM" id="Phobius"/>
    </source>
</evidence>
<gene>
    <name evidence="11" type="ORF">C41B8_11388</name>
</gene>
<dbReference type="InterPro" id="IPR058624">
    <property type="entry name" value="MdtA-like_HH"/>
</dbReference>
<feature type="domain" description="Multidrug resistance protein MdtA-like alpha-helical hairpin" evidence="8">
    <location>
        <begin position="137"/>
        <end position="200"/>
    </location>
</feature>
<organism evidence="11 12">
    <name type="scientific">Salinisphaera hydrothermalis (strain C41B8)</name>
    <dbReference type="NCBI Taxonomy" id="1304275"/>
    <lineage>
        <taxon>Bacteria</taxon>
        <taxon>Pseudomonadati</taxon>
        <taxon>Pseudomonadota</taxon>
        <taxon>Gammaproteobacteria</taxon>
        <taxon>Salinisphaerales</taxon>
        <taxon>Salinisphaeraceae</taxon>
        <taxon>Salinisphaera</taxon>
    </lineage>
</organism>
<dbReference type="InterPro" id="IPR058625">
    <property type="entry name" value="MdtA-like_BSH"/>
</dbReference>
<dbReference type="InterPro" id="IPR050739">
    <property type="entry name" value="MFP"/>
</dbReference>
<dbReference type="Proteomes" id="UP000028302">
    <property type="component" value="Unassembled WGS sequence"/>
</dbReference>
<feature type="domain" description="Multidrug resistance protein MdtA-like barrel-sandwich hybrid" evidence="9">
    <location>
        <begin position="67"/>
        <end position="268"/>
    </location>
</feature>
<dbReference type="InterPro" id="IPR058792">
    <property type="entry name" value="Beta-barrel_RND_2"/>
</dbReference>
<keyword evidence="6" id="KW-0175">Coiled coil</keyword>
<dbReference type="PANTHER" id="PTHR30386:SF26">
    <property type="entry name" value="TRANSPORT PROTEIN COMB"/>
    <property type="match status" value="1"/>
</dbReference>
<name>A0A084IKF5_SALHC</name>
<dbReference type="Gene3D" id="2.40.30.170">
    <property type="match status" value="1"/>
</dbReference>
<dbReference type="Pfam" id="PF25917">
    <property type="entry name" value="BSH_RND"/>
    <property type="match status" value="1"/>
</dbReference>
<feature type="coiled-coil region" evidence="6">
    <location>
        <begin position="105"/>
        <end position="233"/>
    </location>
</feature>
<evidence type="ECO:0000259" key="8">
    <source>
        <dbReference type="Pfam" id="PF25876"/>
    </source>
</evidence>
<feature type="domain" description="CusB-like beta-barrel" evidence="10">
    <location>
        <begin position="273"/>
        <end position="314"/>
    </location>
</feature>
<keyword evidence="5 7" id="KW-0472">Membrane</keyword>
<evidence type="ECO:0000259" key="10">
    <source>
        <dbReference type="Pfam" id="PF25954"/>
    </source>
</evidence>
<evidence type="ECO:0000256" key="3">
    <source>
        <dbReference type="ARBA" id="ARBA00022692"/>
    </source>
</evidence>
<dbReference type="GO" id="GO:0055085">
    <property type="term" value="P:transmembrane transport"/>
    <property type="evidence" value="ECO:0007669"/>
    <property type="project" value="InterPro"/>
</dbReference>
<evidence type="ECO:0000313" key="11">
    <source>
        <dbReference type="EMBL" id="KEZ77189.1"/>
    </source>
</evidence>
<dbReference type="GO" id="GO:0016020">
    <property type="term" value="C:membrane"/>
    <property type="evidence" value="ECO:0007669"/>
    <property type="project" value="UniProtKB-SubCell"/>
</dbReference>
<accession>A0A084IKF5</accession>
<dbReference type="AlphaFoldDB" id="A0A084IKF5"/>
<dbReference type="OrthoDB" id="9811754at2"/>
<evidence type="ECO:0000256" key="6">
    <source>
        <dbReference type="SAM" id="Coils"/>
    </source>
</evidence>
<keyword evidence="12" id="KW-1185">Reference proteome</keyword>
<evidence type="ECO:0000256" key="1">
    <source>
        <dbReference type="ARBA" id="ARBA00004167"/>
    </source>
</evidence>
<dbReference type="RefSeq" id="WP_051883429.1">
    <property type="nucleotide sequence ID" value="NZ_APNK01000016.1"/>
</dbReference>
<sequence length="388" mass="41707">MSSTDTDNDQTAEAAAEAPKKNGKGRRVALIAVTLVVLCGLVWGVWWFLHRNEVSTDDAYVQANIGQMAPRVTGTVAKVFVRDNEHVKQGDVLFTLDPADFRAALAKAEANLEAARASYAASQQDLSVTRQTSAADIDNAKAALESAQAEAQRAEADAKRYRALYAKHEVSQQQLDQKNTQAKSAEAQVRQARAKLAQAKASPDRIKLKQSQASSAQAKIAQAKAQVEQARLNLSYTEIRAPHAGKIAKKSIVAGSQISAGQSAMALVETNPWVVANYKETQLDRVRPGQPVSIAIDAYPDREFAGRVESIQPGTGVTFSLLPPQNATGNFVKIVQRVPVKIIFSKPSQLKGLDISPGLSVEPTINVAGPIKHLDRSDIPATETADAQ</sequence>
<dbReference type="eggNOG" id="COG1566">
    <property type="taxonomic scope" value="Bacteria"/>
</dbReference>
<dbReference type="EMBL" id="APNK01000016">
    <property type="protein sequence ID" value="KEZ77189.1"/>
    <property type="molecule type" value="Genomic_DNA"/>
</dbReference>
<dbReference type="PRINTS" id="PR01490">
    <property type="entry name" value="RTXTOXIND"/>
</dbReference>
<reference evidence="11 12" key="1">
    <citation type="submission" date="2013-03" db="EMBL/GenBank/DDBJ databases">
        <title>Salinisphaera hydrothermalis C41B8 Genome Sequencing.</title>
        <authorList>
            <person name="Li C."/>
            <person name="Lai Q."/>
            <person name="Shao Z."/>
        </authorList>
    </citation>
    <scope>NUCLEOTIDE SEQUENCE [LARGE SCALE GENOMIC DNA]</scope>
    <source>
        <strain evidence="11 12">C41B8</strain>
    </source>
</reference>